<sequence length="78" mass="8918">MHRSDPFEGLGTRPGDEGPELDDSPNDASFIDNLKLLTANRFSRRATIRNDLLYGSLRVVDSRFKILNYTSFQILEED</sequence>
<gene>
    <name evidence="2" type="ORF">PR018_21610</name>
</gene>
<accession>A0ABY8IMH6</accession>
<evidence type="ECO:0000313" key="2">
    <source>
        <dbReference type="EMBL" id="WFS24899.1"/>
    </source>
</evidence>
<dbReference type="Proteomes" id="UP000318939">
    <property type="component" value="Plasmid unnamed1"/>
</dbReference>
<reference evidence="2 3" key="1">
    <citation type="journal article" date="2019" name="Phytopathology">
        <title>A Novel Group of Rhizobium tumorigenes-Like Agrobacteria Associated with Crown Gall Disease of Rhododendron and Blueberry.</title>
        <authorList>
            <person name="Kuzmanovic N."/>
            <person name="Behrens P."/>
            <person name="Idczak E."/>
            <person name="Wagner S."/>
            <person name="Gotz M."/>
            <person name="Sproer C."/>
            <person name="Bunk B."/>
            <person name="Overmann J."/>
            <person name="Smalla K."/>
        </authorList>
    </citation>
    <scope>NUCLEOTIDE SEQUENCE [LARGE SCALE GENOMIC DNA]</scope>
    <source>
        <strain evidence="3">rho-6.2</strain>
    </source>
</reference>
<dbReference type="EMBL" id="CP117268">
    <property type="protein sequence ID" value="WFS24899.1"/>
    <property type="molecule type" value="Genomic_DNA"/>
</dbReference>
<keyword evidence="3" id="KW-1185">Reference proteome</keyword>
<name>A0ABY8IMH6_9HYPH</name>
<geneLocation type="plasmid" evidence="2 3">
    <name>unnamed1</name>
</geneLocation>
<keyword evidence="2" id="KW-0614">Plasmid</keyword>
<proteinExistence type="predicted"/>
<organism evidence="2 3">
    <name type="scientific">Rhizobium rhododendri</name>
    <dbReference type="NCBI Taxonomy" id="2506430"/>
    <lineage>
        <taxon>Bacteria</taxon>
        <taxon>Pseudomonadati</taxon>
        <taxon>Pseudomonadota</taxon>
        <taxon>Alphaproteobacteria</taxon>
        <taxon>Hyphomicrobiales</taxon>
        <taxon>Rhizobiaceae</taxon>
        <taxon>Rhizobium/Agrobacterium group</taxon>
        <taxon>Rhizobium</taxon>
    </lineage>
</organism>
<protein>
    <submittedName>
        <fullName evidence="2">Uncharacterized protein</fullName>
    </submittedName>
</protein>
<feature type="region of interest" description="Disordered" evidence="1">
    <location>
        <begin position="1"/>
        <end position="26"/>
    </location>
</feature>
<reference evidence="2 3" key="2">
    <citation type="journal article" date="2023" name="MicrobiologyOpen">
        <title>Genomics of the tumorigenes clade of the family Rhizobiaceae and description of Rhizobium rhododendri sp. nov.</title>
        <authorList>
            <person name="Kuzmanovic N."/>
            <person name="diCenzo G.C."/>
            <person name="Bunk B."/>
            <person name="Sproeer C."/>
            <person name="Fruehling A."/>
            <person name="Neumann-Schaal M."/>
            <person name="Overmann J."/>
            <person name="Smalla K."/>
        </authorList>
    </citation>
    <scope>NUCLEOTIDE SEQUENCE [LARGE SCALE GENOMIC DNA]</scope>
    <source>
        <strain evidence="3">rho-6.2</strain>
        <plasmid evidence="2 3">unnamed1</plasmid>
    </source>
</reference>
<evidence type="ECO:0000256" key="1">
    <source>
        <dbReference type="SAM" id="MobiDB-lite"/>
    </source>
</evidence>
<evidence type="ECO:0000313" key="3">
    <source>
        <dbReference type="Proteomes" id="UP000318939"/>
    </source>
</evidence>